<name>A0A815UE84_9BILA</name>
<reference evidence="2" key="1">
    <citation type="submission" date="2021-02" db="EMBL/GenBank/DDBJ databases">
        <authorList>
            <person name="Nowell W R."/>
        </authorList>
    </citation>
    <scope>NUCLEOTIDE SEQUENCE</scope>
</reference>
<protein>
    <submittedName>
        <fullName evidence="2">Uncharacterized protein</fullName>
    </submittedName>
</protein>
<feature type="non-terminal residue" evidence="2">
    <location>
        <position position="1"/>
    </location>
</feature>
<evidence type="ECO:0000256" key="1">
    <source>
        <dbReference type="SAM" id="MobiDB-lite"/>
    </source>
</evidence>
<evidence type="ECO:0000313" key="2">
    <source>
        <dbReference type="EMBL" id="CAF1518307.1"/>
    </source>
</evidence>
<feature type="region of interest" description="Disordered" evidence="1">
    <location>
        <begin position="85"/>
        <end position="112"/>
    </location>
</feature>
<gene>
    <name evidence="2" type="ORF">ZHD862_LOCUS38258</name>
</gene>
<accession>A0A815UE84</accession>
<sequence>MPNIFEKQPTPFNTYDPMTIELYQKVKEYVDEKQIPNEIFIDEEVVHSAHKATLTMILKYINLTSTNLCLTSTIFEVPASPSATSMSSLGMPPIPTTQENNQQLQRSVTPPPTIENNKEFKSYCKNLMMIDSVVFTRSSIHKDSLLKKHLKYFDHATIYLSNIKLLLPYKNGMITADGRSVACYVKALPATNTQNTILNFSKVLDLVDVQYA</sequence>
<dbReference type="Proteomes" id="UP000663864">
    <property type="component" value="Unassembled WGS sequence"/>
</dbReference>
<evidence type="ECO:0000313" key="3">
    <source>
        <dbReference type="Proteomes" id="UP000663864"/>
    </source>
</evidence>
<dbReference type="AlphaFoldDB" id="A0A815UE84"/>
<dbReference type="EMBL" id="CAJNOT010008449">
    <property type="protein sequence ID" value="CAF1518307.1"/>
    <property type="molecule type" value="Genomic_DNA"/>
</dbReference>
<comment type="caution">
    <text evidence="2">The sequence shown here is derived from an EMBL/GenBank/DDBJ whole genome shotgun (WGS) entry which is preliminary data.</text>
</comment>
<organism evidence="2 3">
    <name type="scientific">Rotaria sordida</name>
    <dbReference type="NCBI Taxonomy" id="392033"/>
    <lineage>
        <taxon>Eukaryota</taxon>
        <taxon>Metazoa</taxon>
        <taxon>Spiralia</taxon>
        <taxon>Gnathifera</taxon>
        <taxon>Rotifera</taxon>
        <taxon>Eurotatoria</taxon>
        <taxon>Bdelloidea</taxon>
        <taxon>Philodinida</taxon>
        <taxon>Philodinidae</taxon>
        <taxon>Rotaria</taxon>
    </lineage>
</organism>
<proteinExistence type="predicted"/>
<feature type="compositionally biased region" description="Polar residues" evidence="1">
    <location>
        <begin position="96"/>
        <end position="108"/>
    </location>
</feature>